<feature type="region of interest" description="Disordered" evidence="1">
    <location>
        <begin position="35"/>
        <end position="60"/>
    </location>
</feature>
<name>A0A8J7REY2_9EURY</name>
<comment type="caution">
    <text evidence="2">The sequence shown here is derived from an EMBL/GenBank/DDBJ whole genome shotgun (WGS) entry which is preliminary data.</text>
</comment>
<feature type="compositionally biased region" description="Low complexity" evidence="1">
    <location>
        <begin position="35"/>
        <end position="44"/>
    </location>
</feature>
<dbReference type="OrthoDB" id="323753at2157"/>
<evidence type="ECO:0000256" key="1">
    <source>
        <dbReference type="SAM" id="MobiDB-lite"/>
    </source>
</evidence>
<dbReference type="EMBL" id="JAGGKE010000013">
    <property type="protein sequence ID" value="MBP1902908.1"/>
    <property type="molecule type" value="Genomic_DNA"/>
</dbReference>
<organism evidence="2 3">
    <name type="scientific">Halorubrum trapanicum</name>
    <dbReference type="NCBI Taxonomy" id="29284"/>
    <lineage>
        <taxon>Archaea</taxon>
        <taxon>Methanobacteriati</taxon>
        <taxon>Methanobacteriota</taxon>
        <taxon>Stenosarchaea group</taxon>
        <taxon>Halobacteria</taxon>
        <taxon>Halobacteriales</taxon>
        <taxon>Haloferacaceae</taxon>
        <taxon>Halorubrum</taxon>
    </lineage>
</organism>
<reference evidence="2 3" key="1">
    <citation type="submission" date="2021-03" db="EMBL/GenBank/DDBJ databases">
        <title>Genomic Encyclopedia of Type Strains, Phase IV (KMG-IV): sequencing the most valuable type-strain genomes for metagenomic binning, comparative biology and taxonomic classification.</title>
        <authorList>
            <person name="Goeker M."/>
        </authorList>
    </citation>
    <scope>NUCLEOTIDE SEQUENCE [LARGE SCALE GENOMIC DNA]</scope>
    <source>
        <strain evidence="2 3">DSM 12287</strain>
    </source>
</reference>
<dbReference type="Proteomes" id="UP000770586">
    <property type="component" value="Unassembled WGS sequence"/>
</dbReference>
<sequence length="194" mass="21154">MNHLPALKRVGDNLVGGAVVTNGAAVFTVSDSVSSRVDGSSRGSEVTRVETTASSDGSIDPGRPVFQSSWAERYCWRLVARDGGWRLDRRPDGVVSVLIGCPWVLEFATPFSVATSIEETVIRGIIVFDEIVFECLRNGDVVVGESQLGRDDTLTQLSNRDTKIIVLIGDDEDATGFLDIYLPSTTCLKEFRLR</sequence>
<gene>
    <name evidence="2" type="ORF">J2744_002610</name>
</gene>
<dbReference type="RefSeq" id="WP_210113741.1">
    <property type="nucleotide sequence ID" value="NZ_BAAADX010000008.1"/>
</dbReference>
<evidence type="ECO:0000313" key="2">
    <source>
        <dbReference type="EMBL" id="MBP1902908.1"/>
    </source>
</evidence>
<dbReference type="AlphaFoldDB" id="A0A8J7REY2"/>
<accession>A0A8J7REY2</accession>
<proteinExistence type="predicted"/>
<evidence type="ECO:0000313" key="3">
    <source>
        <dbReference type="Proteomes" id="UP000770586"/>
    </source>
</evidence>
<keyword evidence="3" id="KW-1185">Reference proteome</keyword>
<protein>
    <submittedName>
        <fullName evidence="2">Cation transport ATPase</fullName>
    </submittedName>
</protein>